<gene>
    <name evidence="1" type="ORF">Ga0123461_1647</name>
</gene>
<sequence>MLNYLKKLPVSIILLITLILASCSSEKQEIHEVLDARDIAFTAHDTAAYSALLHPNYNHLKQNSSDVIERVKQLFSQFDMMEMHSRDRTIYFVDDTHAQCEQSYRLRVKADNRWREINRRERIELTKSPDGWKISGGL</sequence>
<dbReference type="Gene3D" id="3.10.450.50">
    <property type="match status" value="1"/>
</dbReference>
<evidence type="ECO:0000313" key="2">
    <source>
        <dbReference type="Proteomes" id="UP000231701"/>
    </source>
</evidence>
<dbReference type="AlphaFoldDB" id="A0A2K8KYH3"/>
<proteinExistence type="predicted"/>
<organism evidence="1 2">
    <name type="scientific">Mariprofundus aestuarium</name>
    <dbReference type="NCBI Taxonomy" id="1921086"/>
    <lineage>
        <taxon>Bacteria</taxon>
        <taxon>Pseudomonadati</taxon>
        <taxon>Pseudomonadota</taxon>
        <taxon>Candidatius Mariprofundia</taxon>
        <taxon>Mariprofundales</taxon>
        <taxon>Mariprofundaceae</taxon>
        <taxon>Mariprofundus</taxon>
    </lineage>
</organism>
<dbReference type="EMBL" id="CP018799">
    <property type="protein sequence ID" value="ATX80060.1"/>
    <property type="molecule type" value="Genomic_DNA"/>
</dbReference>
<dbReference type="SUPFAM" id="SSF54427">
    <property type="entry name" value="NTF2-like"/>
    <property type="match status" value="1"/>
</dbReference>
<dbReference type="RefSeq" id="WP_100277877.1">
    <property type="nucleotide sequence ID" value="NZ_CP018799.1"/>
</dbReference>
<dbReference type="KEGG" id="maes:Ga0123461_1647"/>
<keyword evidence="2" id="KW-1185">Reference proteome</keyword>
<accession>A0A2K8KYH3</accession>
<name>A0A2K8KYH3_MARES</name>
<protein>
    <recommendedName>
        <fullName evidence="3">DUF4440 domain-containing protein</fullName>
    </recommendedName>
</protein>
<dbReference type="PROSITE" id="PS51257">
    <property type="entry name" value="PROKAR_LIPOPROTEIN"/>
    <property type="match status" value="1"/>
</dbReference>
<dbReference type="InterPro" id="IPR032710">
    <property type="entry name" value="NTF2-like_dom_sf"/>
</dbReference>
<evidence type="ECO:0000313" key="1">
    <source>
        <dbReference type="EMBL" id="ATX80060.1"/>
    </source>
</evidence>
<dbReference type="Proteomes" id="UP000231701">
    <property type="component" value="Chromosome"/>
</dbReference>
<dbReference type="OrthoDB" id="5296689at2"/>
<reference evidence="1 2" key="1">
    <citation type="submission" date="2016-12" db="EMBL/GenBank/DDBJ databases">
        <title>Isolation and genomic insights into novel planktonic Zetaproteobacteria from stratified waters of the Chesapeake Bay.</title>
        <authorList>
            <person name="McAllister S.M."/>
            <person name="Kato S."/>
            <person name="Chan C.S."/>
            <person name="Chiu B.K."/>
            <person name="Field E.K."/>
        </authorList>
    </citation>
    <scope>NUCLEOTIDE SEQUENCE [LARGE SCALE GENOMIC DNA]</scope>
    <source>
        <strain evidence="1 2">CP-5</strain>
    </source>
</reference>
<evidence type="ECO:0008006" key="3">
    <source>
        <dbReference type="Google" id="ProtNLM"/>
    </source>
</evidence>